<proteinExistence type="inferred from homology"/>
<reference evidence="7 8" key="1">
    <citation type="submission" date="2019-02" db="EMBL/GenBank/DDBJ databases">
        <title>Halieaceae_genomes.</title>
        <authorList>
            <person name="Li S.-H."/>
        </authorList>
    </citation>
    <scope>NUCLEOTIDE SEQUENCE [LARGE SCALE GENOMIC DNA]</scope>
    <source>
        <strain evidence="7 8">JH123</strain>
    </source>
</reference>
<dbReference type="InterPro" id="IPR006096">
    <property type="entry name" value="Glu/Leu/Phe/Val/Trp_DH_C"/>
</dbReference>
<dbReference type="Pfam" id="PF00208">
    <property type="entry name" value="ELFV_dehydrog"/>
    <property type="match status" value="1"/>
</dbReference>
<dbReference type="PANTHER" id="PTHR42722:SF1">
    <property type="entry name" value="VALINE DEHYDROGENASE"/>
    <property type="match status" value="1"/>
</dbReference>
<sequence>MNTFTHPEFSDHERVVFVNDKPSGLRAIIAVHNTTRGSAMGGCRMWPYDSADAALTDVLRLSRGMTYKNALAGISSGGGKSVIIGNPKTDKTPRLFQAMGEAIASLGGRYIAAEDSGTTPADMAVMAESTQFVAGLDSDTNSGDPSPSTALGVFLSIREAVRFRFNESALTGLRVNIQGLGKVGYELARLLIDEGVAVTASDINDDNCIRANETLGVKIASNSELMNGACEVFAPCALGGVINQWSIPTLNTAIVAGAANNQLLTSDDHQAADRAGILYCPDYLINAGGVIDVYHRRQGASQAIIDRGIADIPDRLRSVLEEAKSRGMSAEAIAQERAEQLISAALLTPKVTEAA</sequence>
<dbReference type="Pfam" id="PF02812">
    <property type="entry name" value="ELFV_dehydrog_N"/>
    <property type="match status" value="1"/>
</dbReference>
<dbReference type="RefSeq" id="WP_279241222.1">
    <property type="nucleotide sequence ID" value="NZ_CP036501.1"/>
</dbReference>
<dbReference type="InterPro" id="IPR046346">
    <property type="entry name" value="Aminoacid_DH-like_N_sf"/>
</dbReference>
<evidence type="ECO:0000256" key="1">
    <source>
        <dbReference type="ARBA" id="ARBA00003868"/>
    </source>
</evidence>
<dbReference type="SUPFAM" id="SSF53223">
    <property type="entry name" value="Aminoacid dehydrogenase-like, N-terminal domain"/>
    <property type="match status" value="1"/>
</dbReference>
<dbReference type="PIRSF" id="PIRSF000188">
    <property type="entry name" value="Phe_leu_dh"/>
    <property type="match status" value="1"/>
</dbReference>
<dbReference type="SMART" id="SM00839">
    <property type="entry name" value="ELFV_dehydrog"/>
    <property type="match status" value="1"/>
</dbReference>
<keyword evidence="4" id="KW-0520">NAD</keyword>
<dbReference type="PANTHER" id="PTHR42722">
    <property type="entry name" value="LEUCINE DEHYDROGENASE"/>
    <property type="match status" value="1"/>
</dbReference>
<comment type="similarity">
    <text evidence="2 5">Belongs to the Glu/Leu/Phe/Val dehydrogenases family.</text>
</comment>
<dbReference type="InterPro" id="IPR036291">
    <property type="entry name" value="NAD(P)-bd_dom_sf"/>
</dbReference>
<evidence type="ECO:0000313" key="7">
    <source>
        <dbReference type="EMBL" id="UZP74763.1"/>
    </source>
</evidence>
<evidence type="ECO:0000256" key="2">
    <source>
        <dbReference type="ARBA" id="ARBA00006382"/>
    </source>
</evidence>
<dbReference type="Gene3D" id="3.40.50.720">
    <property type="entry name" value="NAD(P)-binding Rossmann-like Domain"/>
    <property type="match status" value="1"/>
</dbReference>
<dbReference type="Gene3D" id="3.40.50.10860">
    <property type="entry name" value="Leucine Dehydrogenase, chain A, domain 1"/>
    <property type="match status" value="1"/>
</dbReference>
<name>A0ABY6Q972_9GAMM</name>
<comment type="function">
    <text evidence="1">Catalyzes the reversible oxidative deamination of glutamate to alpha-ketoglutarate and ammonia.</text>
</comment>
<dbReference type="PRINTS" id="PR00082">
    <property type="entry name" value="GLFDHDRGNASE"/>
</dbReference>
<dbReference type="Proteomes" id="UP001317963">
    <property type="component" value="Chromosome"/>
</dbReference>
<protein>
    <submittedName>
        <fullName evidence="7">Glu/Leu/Phe/Val dehydrogenase</fullName>
    </submittedName>
</protein>
<gene>
    <name evidence="7" type="ORF">E0F26_08445</name>
</gene>
<dbReference type="InterPro" id="IPR033524">
    <property type="entry name" value="Glu/Leu/Phe/Val_DH_AS"/>
</dbReference>
<organism evidence="7 8">
    <name type="scientific">Candidatus Paraluminiphilus aquimaris</name>
    <dbReference type="NCBI Taxonomy" id="2518994"/>
    <lineage>
        <taxon>Bacteria</taxon>
        <taxon>Pseudomonadati</taxon>
        <taxon>Pseudomonadota</taxon>
        <taxon>Gammaproteobacteria</taxon>
        <taxon>Cellvibrionales</taxon>
        <taxon>Halieaceae</taxon>
        <taxon>Candidatus Paraluminiphilus</taxon>
    </lineage>
</organism>
<keyword evidence="8" id="KW-1185">Reference proteome</keyword>
<dbReference type="InterPro" id="IPR006095">
    <property type="entry name" value="Glu/Leu/Phe/Val/Trp_DH"/>
</dbReference>
<dbReference type="CDD" id="cd01075">
    <property type="entry name" value="NAD_bind_Leu_Phe_Val_DH"/>
    <property type="match status" value="1"/>
</dbReference>
<evidence type="ECO:0000256" key="4">
    <source>
        <dbReference type="ARBA" id="ARBA00023027"/>
    </source>
</evidence>
<dbReference type="SUPFAM" id="SSF51735">
    <property type="entry name" value="NAD(P)-binding Rossmann-fold domains"/>
    <property type="match status" value="1"/>
</dbReference>
<feature type="domain" description="Glutamate/phenylalanine/leucine/valine/L-tryptophan dehydrogenase C-terminal" evidence="6">
    <location>
        <begin position="143"/>
        <end position="350"/>
    </location>
</feature>
<accession>A0ABY6Q972</accession>
<dbReference type="InterPro" id="IPR006097">
    <property type="entry name" value="Glu/Leu/Phe/Val/Trp_DH_dimer"/>
</dbReference>
<evidence type="ECO:0000256" key="3">
    <source>
        <dbReference type="ARBA" id="ARBA00023002"/>
    </source>
</evidence>
<evidence type="ECO:0000259" key="6">
    <source>
        <dbReference type="SMART" id="SM00839"/>
    </source>
</evidence>
<evidence type="ECO:0000256" key="5">
    <source>
        <dbReference type="RuleBase" id="RU004417"/>
    </source>
</evidence>
<keyword evidence="3 5" id="KW-0560">Oxidoreductase</keyword>
<evidence type="ECO:0000313" key="8">
    <source>
        <dbReference type="Proteomes" id="UP001317963"/>
    </source>
</evidence>
<dbReference type="EMBL" id="CP036501">
    <property type="protein sequence ID" value="UZP74763.1"/>
    <property type="molecule type" value="Genomic_DNA"/>
</dbReference>
<dbReference type="PROSITE" id="PS00074">
    <property type="entry name" value="GLFV_DEHYDROGENASE"/>
    <property type="match status" value="1"/>
</dbReference>
<dbReference type="InterPro" id="IPR016211">
    <property type="entry name" value="Glu/Phe/Leu/Val/Trp_DH_bac/arc"/>
</dbReference>